<dbReference type="InterPro" id="IPR000595">
    <property type="entry name" value="cNMP-bd_dom"/>
</dbReference>
<gene>
    <name evidence="2" type="ORF">K7C98_13325</name>
</gene>
<sequence>MDPLLIALSTALEEVPEAALRASLPLWSVVRAREQTVLWRQGRPADAFALIHAGALDVLVDGTVIGRAVAGETIGDAALYAGDARRFASVRASVRPQLLVLTLDSVAHLRAHANPVHEALLRRAIGGAVERAVAFERVLAQLQVGNFAAPSSTSSGLFRRLWRRMARGTPDPADCPPLAGLLAQHPLLARTSTQVREAIAQAFTPQAFRAGQVLSCQREHDPRVFVLAAGQADVLRTIDAQGGALLLGRVEPGAIVGVDALTGAARTASIVATAPGWVHTMTREAFERLPMAARTAWLEVTLAVSVRRYEAAALALQAAIAVFATRHEETMPAMSQAGEEERGEPWKYR</sequence>
<dbReference type="PANTHER" id="PTHR24567">
    <property type="entry name" value="CRP FAMILY TRANSCRIPTIONAL REGULATORY PROTEIN"/>
    <property type="match status" value="1"/>
</dbReference>
<dbReference type="CDD" id="cd00038">
    <property type="entry name" value="CAP_ED"/>
    <property type="match status" value="1"/>
</dbReference>
<dbReference type="PROSITE" id="PS50042">
    <property type="entry name" value="CNMP_BINDING_3"/>
    <property type="match status" value="2"/>
</dbReference>
<dbReference type="SUPFAM" id="SSF51206">
    <property type="entry name" value="cAMP-binding domain-like"/>
    <property type="match status" value="2"/>
</dbReference>
<dbReference type="RefSeq" id="WP_224192012.1">
    <property type="nucleotide sequence ID" value="NZ_JAIRAU010000014.1"/>
</dbReference>
<feature type="domain" description="Cyclic nucleotide-binding" evidence="1">
    <location>
        <begin position="38"/>
        <end position="109"/>
    </location>
</feature>
<dbReference type="InterPro" id="IPR014710">
    <property type="entry name" value="RmlC-like_jellyroll"/>
</dbReference>
<reference evidence="2" key="1">
    <citation type="submission" date="2021-08" db="EMBL/GenBank/DDBJ databases">
        <authorList>
            <person name="Stevens D.C."/>
        </authorList>
    </citation>
    <scope>NUCLEOTIDE SEQUENCE</scope>
    <source>
        <strain evidence="2">DSM 53165</strain>
    </source>
</reference>
<dbReference type="Gene3D" id="2.60.120.10">
    <property type="entry name" value="Jelly Rolls"/>
    <property type="match status" value="2"/>
</dbReference>
<name>A0ABS7TPT7_9BACT</name>
<dbReference type="PANTHER" id="PTHR24567:SF26">
    <property type="entry name" value="REGULATORY PROTEIN YEIL"/>
    <property type="match status" value="1"/>
</dbReference>
<evidence type="ECO:0000313" key="3">
    <source>
        <dbReference type="Proteomes" id="UP001139031"/>
    </source>
</evidence>
<dbReference type="Pfam" id="PF00027">
    <property type="entry name" value="cNMP_binding"/>
    <property type="match status" value="2"/>
</dbReference>
<comment type="caution">
    <text evidence="2">The sequence shown here is derived from an EMBL/GenBank/DDBJ whole genome shotgun (WGS) entry which is preliminary data.</text>
</comment>
<keyword evidence="3" id="KW-1185">Reference proteome</keyword>
<dbReference type="InterPro" id="IPR050397">
    <property type="entry name" value="Env_Response_Regulators"/>
</dbReference>
<dbReference type="InterPro" id="IPR018490">
    <property type="entry name" value="cNMP-bd_dom_sf"/>
</dbReference>
<feature type="domain" description="Cyclic nucleotide-binding" evidence="1">
    <location>
        <begin position="187"/>
        <end position="289"/>
    </location>
</feature>
<organism evidence="2 3">
    <name type="scientific">Nannocystis pusilla</name>
    <dbReference type="NCBI Taxonomy" id="889268"/>
    <lineage>
        <taxon>Bacteria</taxon>
        <taxon>Pseudomonadati</taxon>
        <taxon>Myxococcota</taxon>
        <taxon>Polyangia</taxon>
        <taxon>Nannocystales</taxon>
        <taxon>Nannocystaceae</taxon>
        <taxon>Nannocystis</taxon>
    </lineage>
</organism>
<dbReference type="EMBL" id="JAIRAU010000014">
    <property type="protein sequence ID" value="MBZ5710241.1"/>
    <property type="molecule type" value="Genomic_DNA"/>
</dbReference>
<evidence type="ECO:0000259" key="1">
    <source>
        <dbReference type="PROSITE" id="PS50042"/>
    </source>
</evidence>
<evidence type="ECO:0000313" key="2">
    <source>
        <dbReference type="EMBL" id="MBZ5710241.1"/>
    </source>
</evidence>
<proteinExistence type="predicted"/>
<dbReference type="Proteomes" id="UP001139031">
    <property type="component" value="Unassembled WGS sequence"/>
</dbReference>
<dbReference type="SMART" id="SM00100">
    <property type="entry name" value="cNMP"/>
    <property type="match status" value="2"/>
</dbReference>
<accession>A0ABS7TPT7</accession>
<protein>
    <submittedName>
        <fullName evidence="2">Cyclic nucleotide-binding domain-containing protein</fullName>
    </submittedName>
</protein>